<feature type="domain" description="Fe2OG dioxygenase" evidence="6">
    <location>
        <begin position="181"/>
        <end position="284"/>
    </location>
</feature>
<organism evidence="7 8">
    <name type="scientific">Marinomonas ostreistagni</name>
    <dbReference type="NCBI Taxonomy" id="359209"/>
    <lineage>
        <taxon>Bacteria</taxon>
        <taxon>Pseudomonadati</taxon>
        <taxon>Pseudomonadota</taxon>
        <taxon>Gammaproteobacteria</taxon>
        <taxon>Oceanospirillales</taxon>
        <taxon>Oceanospirillaceae</taxon>
        <taxon>Marinomonas</taxon>
    </lineage>
</organism>
<dbReference type="PRINTS" id="PR00682">
    <property type="entry name" value="IPNSYNTHASE"/>
</dbReference>
<dbReference type="PANTHER" id="PTHR10209">
    <property type="entry name" value="OXIDOREDUCTASE, 2OG-FE II OXYGENASE FAMILY PROTEIN"/>
    <property type="match status" value="1"/>
</dbReference>
<accession>A0ABS0ZEG5</accession>
<proteinExistence type="inferred from homology"/>
<evidence type="ECO:0000256" key="5">
    <source>
        <dbReference type="RuleBase" id="RU003682"/>
    </source>
</evidence>
<comment type="caution">
    <text evidence="7">The sequence shown here is derived from an EMBL/GenBank/DDBJ whole genome shotgun (WGS) entry which is preliminary data.</text>
</comment>
<evidence type="ECO:0000256" key="1">
    <source>
        <dbReference type="ARBA" id="ARBA00008056"/>
    </source>
</evidence>
<keyword evidence="2 5" id="KW-0479">Metal-binding</keyword>
<evidence type="ECO:0000256" key="2">
    <source>
        <dbReference type="ARBA" id="ARBA00022723"/>
    </source>
</evidence>
<name>A0ABS0ZEG5_9GAMM</name>
<dbReference type="Gene3D" id="2.60.120.330">
    <property type="entry name" value="B-lactam Antibiotic, Isopenicillin N Synthase, Chain"/>
    <property type="match status" value="1"/>
</dbReference>
<keyword evidence="3 5" id="KW-0560">Oxidoreductase</keyword>
<gene>
    <name evidence="7" type="ORF">JHD44_15295</name>
</gene>
<comment type="similarity">
    <text evidence="1 5">Belongs to the iron/ascorbate-dependent oxidoreductase family.</text>
</comment>
<dbReference type="Proteomes" id="UP000598488">
    <property type="component" value="Unassembled WGS sequence"/>
</dbReference>
<evidence type="ECO:0000313" key="8">
    <source>
        <dbReference type="Proteomes" id="UP000598488"/>
    </source>
</evidence>
<evidence type="ECO:0000256" key="4">
    <source>
        <dbReference type="ARBA" id="ARBA00023004"/>
    </source>
</evidence>
<dbReference type="InterPro" id="IPR026992">
    <property type="entry name" value="DIOX_N"/>
</dbReference>
<keyword evidence="8" id="KW-1185">Reference proteome</keyword>
<dbReference type="Pfam" id="PF14226">
    <property type="entry name" value="DIOX_N"/>
    <property type="match status" value="1"/>
</dbReference>
<evidence type="ECO:0000313" key="7">
    <source>
        <dbReference type="EMBL" id="MBJ7552054.1"/>
    </source>
</evidence>
<protein>
    <submittedName>
        <fullName evidence="7">Isopenicillin N synthase family oxygenase</fullName>
    </submittedName>
</protein>
<dbReference type="InterPro" id="IPR005123">
    <property type="entry name" value="Oxoglu/Fe-dep_dioxygenase_dom"/>
</dbReference>
<sequence length="331" mass="37614">MAMSIEIHSYLQAKETDVNSIPVIDVSTLIDGTNVQSVAEKIGYVCENLGFLYVVNHGVSKELMDKVKSYTKLFFDLPLGEKEKLNLEQSGESFRGYIPMYGENVDPEYTKDFKECFDYALHEEKVSPFFGPNIMPDFIPDFKEVMETYHAEMLKLANKLIGAISVSLGLPFDYFYKLQQHPISIQRLLHYPPQTGKISREEIGIGEHTDYGFLTILSQDEVGGLQVKNRSGDWISAPPIEGSFIVNIGDLVQTYSNDKYISTYHRVINTSGKERYSFPFFMDMDFDAVVAPVPTCVSDSNPAKYKAYTCGEHKYRRFVESHPHLQVDKAV</sequence>
<dbReference type="EMBL" id="JAEMUH010000015">
    <property type="protein sequence ID" value="MBJ7552054.1"/>
    <property type="molecule type" value="Genomic_DNA"/>
</dbReference>
<dbReference type="SUPFAM" id="SSF51197">
    <property type="entry name" value="Clavaminate synthase-like"/>
    <property type="match status" value="1"/>
</dbReference>
<reference evidence="7 8" key="1">
    <citation type="submission" date="2020-12" db="EMBL/GenBank/DDBJ databases">
        <title>Comparative genome analysis of fungal antagonists Marinomonas ostreistagni 398 and M. spartinae 468.</title>
        <authorList>
            <person name="Fields J.L."/>
            <person name="Mavrodi O.V."/>
            <person name="Biber P.D."/>
            <person name="Indest K.J."/>
            <person name="Mavrodi D.V."/>
        </authorList>
    </citation>
    <scope>NUCLEOTIDE SEQUENCE [LARGE SCALE GENOMIC DNA]</scope>
    <source>
        <strain evidence="7 8">USM7</strain>
    </source>
</reference>
<dbReference type="PROSITE" id="PS51471">
    <property type="entry name" value="FE2OG_OXY"/>
    <property type="match status" value="1"/>
</dbReference>
<dbReference type="InterPro" id="IPR044861">
    <property type="entry name" value="IPNS-like_FE2OG_OXY"/>
</dbReference>
<keyword evidence="4 5" id="KW-0408">Iron</keyword>
<evidence type="ECO:0000259" key="6">
    <source>
        <dbReference type="PROSITE" id="PS51471"/>
    </source>
</evidence>
<dbReference type="Pfam" id="PF03171">
    <property type="entry name" value="2OG-FeII_Oxy"/>
    <property type="match status" value="1"/>
</dbReference>
<evidence type="ECO:0000256" key="3">
    <source>
        <dbReference type="ARBA" id="ARBA00023002"/>
    </source>
</evidence>
<dbReference type="InterPro" id="IPR027443">
    <property type="entry name" value="IPNS-like_sf"/>
</dbReference>
<dbReference type="PANTHER" id="PTHR10209:SF881">
    <property type="entry name" value="FI07970P-RELATED"/>
    <property type="match status" value="1"/>
</dbReference>